<dbReference type="GO" id="GO:0071555">
    <property type="term" value="P:cell wall organization"/>
    <property type="evidence" value="ECO:0007669"/>
    <property type="project" value="UniProtKB-KW"/>
</dbReference>
<dbReference type="Gene3D" id="3.30.160.60">
    <property type="entry name" value="Classic Zinc Finger"/>
    <property type="match status" value="1"/>
</dbReference>
<dbReference type="GO" id="GO:0008932">
    <property type="term" value="F:lytic endotransglycosylase activity"/>
    <property type="evidence" value="ECO:0007669"/>
    <property type="project" value="UniProtKB-UniRule"/>
</dbReference>
<name>Q1K3P4_DESA6</name>
<dbReference type="Proteomes" id="UP000005695">
    <property type="component" value="Unassembled WGS sequence"/>
</dbReference>
<reference evidence="8" key="1">
    <citation type="submission" date="2006-05" db="EMBL/GenBank/DDBJ databases">
        <title>Annotation of the draft genome assembly of Desulfuromonas acetoxidans DSM 684.</title>
        <authorList>
            <consortium name="US DOE Joint Genome Institute (JGI-ORNL)"/>
            <person name="Larimer F."/>
            <person name="Land M."/>
            <person name="Hauser L."/>
        </authorList>
    </citation>
    <scope>NUCLEOTIDE SEQUENCE [LARGE SCALE GENOMIC DNA]</scope>
    <source>
        <strain evidence="8">DSM 684</strain>
    </source>
</reference>
<comment type="function">
    <text evidence="7">Functions as a peptidoglycan terminase that cleaves nascent peptidoglycan strands endolytically to terminate their elongation.</text>
</comment>
<dbReference type="EMBL" id="AAEW02000002">
    <property type="protein sequence ID" value="EAT16930.1"/>
    <property type="molecule type" value="Genomic_DNA"/>
</dbReference>
<evidence type="ECO:0000256" key="2">
    <source>
        <dbReference type="ARBA" id="ARBA00022692"/>
    </source>
</evidence>
<dbReference type="AlphaFoldDB" id="Q1K3P4"/>
<dbReference type="PANTHER" id="PTHR30518">
    <property type="entry name" value="ENDOLYTIC MUREIN TRANSGLYCOSYLASE"/>
    <property type="match status" value="1"/>
</dbReference>
<evidence type="ECO:0000313" key="8">
    <source>
        <dbReference type="EMBL" id="EAT16930.1"/>
    </source>
</evidence>
<dbReference type="HAMAP" id="MF_02065">
    <property type="entry name" value="MltG"/>
    <property type="match status" value="1"/>
</dbReference>
<protein>
    <recommendedName>
        <fullName evidence="7">Endolytic murein transglycosylase</fullName>
        <ecNumber evidence="7">4.2.2.29</ecNumber>
    </recommendedName>
    <alternativeName>
        <fullName evidence="7">Peptidoglycan lytic transglycosylase</fullName>
    </alternativeName>
    <alternativeName>
        <fullName evidence="7">Peptidoglycan polymerization terminase</fullName>
    </alternativeName>
</protein>
<dbReference type="NCBIfam" id="TIGR00247">
    <property type="entry name" value="endolytic transglycosylase MltG"/>
    <property type="match status" value="1"/>
</dbReference>
<keyword evidence="3 7" id="KW-1133">Transmembrane helix</keyword>
<dbReference type="InterPro" id="IPR003770">
    <property type="entry name" value="MLTG-like"/>
</dbReference>
<evidence type="ECO:0000256" key="3">
    <source>
        <dbReference type="ARBA" id="ARBA00022989"/>
    </source>
</evidence>
<keyword evidence="5 7" id="KW-0456">Lyase</keyword>
<organism evidence="8 9">
    <name type="scientific">Desulfuromonas acetoxidans (strain DSM 684 / 11070)</name>
    <dbReference type="NCBI Taxonomy" id="281689"/>
    <lineage>
        <taxon>Bacteria</taxon>
        <taxon>Pseudomonadati</taxon>
        <taxon>Thermodesulfobacteriota</taxon>
        <taxon>Desulfuromonadia</taxon>
        <taxon>Desulfuromonadales</taxon>
        <taxon>Desulfuromonadaceae</taxon>
        <taxon>Desulfuromonas</taxon>
    </lineage>
</organism>
<dbReference type="GO" id="GO:0005886">
    <property type="term" value="C:plasma membrane"/>
    <property type="evidence" value="ECO:0007669"/>
    <property type="project" value="UniProtKB-SubCell"/>
</dbReference>
<feature type="transmembrane region" description="Helical" evidence="7">
    <location>
        <begin position="48"/>
        <end position="67"/>
    </location>
</feature>
<feature type="site" description="Important for catalytic activity" evidence="7">
    <location>
        <position position="253"/>
    </location>
</feature>
<dbReference type="GO" id="GO:0009252">
    <property type="term" value="P:peptidoglycan biosynthetic process"/>
    <property type="evidence" value="ECO:0007669"/>
    <property type="project" value="UniProtKB-UniRule"/>
</dbReference>
<dbReference type="CDD" id="cd08010">
    <property type="entry name" value="MltG_like"/>
    <property type="match status" value="1"/>
</dbReference>
<evidence type="ECO:0000256" key="4">
    <source>
        <dbReference type="ARBA" id="ARBA00023136"/>
    </source>
</evidence>
<evidence type="ECO:0000313" key="9">
    <source>
        <dbReference type="Proteomes" id="UP000005695"/>
    </source>
</evidence>
<accession>Q1K3P4</accession>
<proteinExistence type="inferred from homology"/>
<comment type="subcellular location">
    <subcellularLocation>
        <location evidence="7">Cell membrane</location>
        <topology evidence="7">Single-pass membrane protein</topology>
    </subcellularLocation>
</comment>
<comment type="similarity">
    <text evidence="7">Belongs to the transglycosylase MltG family.</text>
</comment>
<evidence type="ECO:0000256" key="6">
    <source>
        <dbReference type="ARBA" id="ARBA00023316"/>
    </source>
</evidence>
<gene>
    <name evidence="7" type="primary">mltG</name>
    <name evidence="8" type="ORF">Dace_2796</name>
</gene>
<dbReference type="PANTHER" id="PTHR30518:SF2">
    <property type="entry name" value="ENDOLYTIC MUREIN TRANSGLYCOSYLASE"/>
    <property type="match status" value="1"/>
</dbReference>
<dbReference type="Pfam" id="PF02618">
    <property type="entry name" value="YceG"/>
    <property type="match status" value="1"/>
</dbReference>
<keyword evidence="9" id="KW-1185">Reference proteome</keyword>
<keyword evidence="1 7" id="KW-1003">Cell membrane</keyword>
<dbReference type="Gene3D" id="3.30.1490.480">
    <property type="entry name" value="Endolytic murein transglycosylase"/>
    <property type="match status" value="1"/>
</dbReference>
<keyword evidence="6 7" id="KW-0961">Cell wall biogenesis/degradation</keyword>
<reference evidence="8" key="2">
    <citation type="submission" date="2006-05" db="EMBL/GenBank/DDBJ databases">
        <title>Sequencing of the draft genome and assembly of Desulfuromonas acetoxidans DSM 684.</title>
        <authorList>
            <consortium name="US DOE Joint Genome Institute (JGI-PGF)"/>
            <person name="Copeland A."/>
            <person name="Lucas S."/>
            <person name="Lapidus A."/>
            <person name="Barry K."/>
            <person name="Detter J.C."/>
            <person name="Glavina del Rio T."/>
            <person name="Hammon N."/>
            <person name="Israni S."/>
            <person name="Dalin E."/>
            <person name="Tice H."/>
            <person name="Bruce D."/>
            <person name="Pitluck S."/>
            <person name="Richardson P."/>
        </authorList>
    </citation>
    <scope>NUCLEOTIDE SEQUENCE [LARGE SCALE GENOMIC DNA]</scope>
    <source>
        <strain evidence="8">DSM 684</strain>
    </source>
</reference>
<keyword evidence="2 7" id="KW-0812">Transmembrane</keyword>
<evidence type="ECO:0000256" key="5">
    <source>
        <dbReference type="ARBA" id="ARBA00023239"/>
    </source>
</evidence>
<sequence length="368" mass="40644">MLFIVIAAISPDCLMEAKVVSKDNRVADSSPSNESPALPKQRRVFKKFFAAGVLVCFALLVLGVYALRPCQIDRDLFFTVSSGQSLAAVARTLHRDGLIADPFAFRVLARWHGQGRKIQAGSYRFAAGRYQPGSVLQILVEGRVELVQCTLPEGMTALEVAHRCSAAGIGQLERYRALFSDRDFLNALGVDALEGYLFPETYRFAPGVSESSVLTTMVTEMRRHLNKSLLTAAAKQGLNELQLLTLASIIQKEAGNVEEMPLISAVFHNRLKRGMLLQADPTVIYGLGEFDGNLTRIHLRTPTPYNTYVHRGLPPGPIANPGLDALTAAAHPADENYLYFVATGDGVHYFSKTLKEHNRAVRRYQLRR</sequence>
<dbReference type="EC" id="4.2.2.29" evidence="7"/>
<evidence type="ECO:0000256" key="7">
    <source>
        <dbReference type="HAMAP-Rule" id="MF_02065"/>
    </source>
</evidence>
<dbReference type="FunFam" id="3.30.160.60:FF:000242">
    <property type="entry name" value="Endolytic murein transglycosylase"/>
    <property type="match status" value="1"/>
</dbReference>
<evidence type="ECO:0000256" key="1">
    <source>
        <dbReference type="ARBA" id="ARBA00022475"/>
    </source>
</evidence>
<comment type="caution">
    <text evidence="8">The sequence shown here is derived from an EMBL/GenBank/DDBJ whole genome shotgun (WGS) entry which is preliminary data.</text>
</comment>
<comment type="catalytic activity">
    <reaction evidence="7">
        <text>a peptidoglycan chain = a peptidoglycan chain with N-acetyl-1,6-anhydromuramyl-[peptide] at the reducing end + a peptidoglycan chain with N-acetylglucosamine at the non-reducing end.</text>
        <dbReference type="EC" id="4.2.2.29"/>
    </reaction>
</comment>
<keyword evidence="4 7" id="KW-0472">Membrane</keyword>